<evidence type="ECO:0000256" key="15">
    <source>
        <dbReference type="RuleBase" id="RU362031"/>
    </source>
</evidence>
<evidence type="ECO:0000256" key="13">
    <source>
        <dbReference type="ARBA" id="ARBA00023049"/>
    </source>
</evidence>
<dbReference type="Proteomes" id="UP000195840">
    <property type="component" value="Unassembled WGS sequence"/>
</dbReference>
<gene>
    <name evidence="17" type="primary">rseP</name>
    <name evidence="18" type="ORF">CBW52_19400</name>
    <name evidence="17" type="ORF">ERS008491_02559</name>
</gene>
<dbReference type="RefSeq" id="WP_049560376.1">
    <property type="nucleotide sequence ID" value="NZ_CABHXN010000012.1"/>
</dbReference>
<keyword evidence="6" id="KW-0645">Protease</keyword>
<evidence type="ECO:0000256" key="1">
    <source>
        <dbReference type="ARBA" id="ARBA00001947"/>
    </source>
</evidence>
<keyword evidence="4" id="KW-1003">Cell membrane</keyword>
<dbReference type="EMBL" id="CPYI01000009">
    <property type="protein sequence ID" value="CNE89952.1"/>
    <property type="molecule type" value="Genomic_DNA"/>
</dbReference>
<evidence type="ECO:0000256" key="2">
    <source>
        <dbReference type="ARBA" id="ARBA00004429"/>
    </source>
</evidence>
<evidence type="ECO:0000256" key="3">
    <source>
        <dbReference type="ARBA" id="ARBA00007931"/>
    </source>
</evidence>
<evidence type="ECO:0000256" key="10">
    <source>
        <dbReference type="ARBA" id="ARBA00022801"/>
    </source>
</evidence>
<evidence type="ECO:0000256" key="6">
    <source>
        <dbReference type="ARBA" id="ARBA00022670"/>
    </source>
</evidence>
<evidence type="ECO:0000313" key="18">
    <source>
        <dbReference type="EMBL" id="OVZ78205.1"/>
    </source>
</evidence>
<keyword evidence="7 15" id="KW-0812">Transmembrane</keyword>
<comment type="subcellular location">
    <subcellularLocation>
        <location evidence="2">Cell inner membrane</location>
        <topology evidence="2">Multi-pass membrane protein</topology>
    </subcellularLocation>
</comment>
<evidence type="ECO:0000256" key="5">
    <source>
        <dbReference type="ARBA" id="ARBA00022519"/>
    </source>
</evidence>
<organism evidence="17 19">
    <name type="scientific">Yersinia kristensenii</name>
    <dbReference type="NCBI Taxonomy" id="28152"/>
    <lineage>
        <taxon>Bacteria</taxon>
        <taxon>Pseudomonadati</taxon>
        <taxon>Pseudomonadota</taxon>
        <taxon>Gammaproteobacteria</taxon>
        <taxon>Enterobacterales</taxon>
        <taxon>Yersiniaceae</taxon>
        <taxon>Yersinia</taxon>
    </lineage>
</organism>
<dbReference type="EC" id="3.4.24.-" evidence="15"/>
<dbReference type="CDD" id="cd23083">
    <property type="entry name" value="cpPDZ2_EcRseP-like"/>
    <property type="match status" value="1"/>
</dbReference>
<dbReference type="InterPro" id="IPR008915">
    <property type="entry name" value="Peptidase_M50"/>
</dbReference>
<dbReference type="NCBIfam" id="NF008046">
    <property type="entry name" value="PRK10779.1"/>
    <property type="match status" value="1"/>
</dbReference>
<evidence type="ECO:0000259" key="16">
    <source>
        <dbReference type="PROSITE" id="PS50106"/>
    </source>
</evidence>
<dbReference type="OrthoDB" id="9782003at2"/>
<dbReference type="CDD" id="cd23082">
    <property type="entry name" value="cpPDZ1_EcRseP-like"/>
    <property type="match status" value="1"/>
</dbReference>
<dbReference type="GO" id="GO:0005886">
    <property type="term" value="C:plasma membrane"/>
    <property type="evidence" value="ECO:0007669"/>
    <property type="project" value="UniProtKB-SubCell"/>
</dbReference>
<dbReference type="NCBIfam" id="TIGR00054">
    <property type="entry name" value="RIP metalloprotease RseP"/>
    <property type="match status" value="1"/>
</dbReference>
<dbReference type="GeneID" id="61906801"/>
<dbReference type="Proteomes" id="UP000045824">
    <property type="component" value="Unassembled WGS sequence"/>
</dbReference>
<keyword evidence="9" id="KW-0677">Repeat</keyword>
<feature type="domain" description="PDZ" evidence="16">
    <location>
        <begin position="199"/>
        <end position="280"/>
    </location>
</feature>
<dbReference type="SUPFAM" id="SSF50156">
    <property type="entry name" value="PDZ domain-like"/>
    <property type="match status" value="2"/>
</dbReference>
<comment type="cofactor">
    <cofactor evidence="1 15">
        <name>Zn(2+)</name>
        <dbReference type="ChEBI" id="CHEBI:29105"/>
    </cofactor>
</comment>
<evidence type="ECO:0000256" key="4">
    <source>
        <dbReference type="ARBA" id="ARBA00022475"/>
    </source>
</evidence>
<evidence type="ECO:0000256" key="12">
    <source>
        <dbReference type="ARBA" id="ARBA00022989"/>
    </source>
</evidence>
<dbReference type="PROSITE" id="PS50106">
    <property type="entry name" value="PDZ"/>
    <property type="match status" value="1"/>
</dbReference>
<feature type="transmembrane region" description="Helical" evidence="15">
    <location>
        <begin position="377"/>
        <end position="397"/>
    </location>
</feature>
<dbReference type="AlphaFoldDB" id="A0A0T9LFM1"/>
<keyword evidence="20" id="KW-1185">Reference proteome</keyword>
<dbReference type="Pfam" id="PF02163">
    <property type="entry name" value="Peptidase_M50"/>
    <property type="match status" value="1"/>
</dbReference>
<keyword evidence="11 15" id="KW-0862">Zinc</keyword>
<evidence type="ECO:0000256" key="11">
    <source>
        <dbReference type="ARBA" id="ARBA00022833"/>
    </source>
</evidence>
<dbReference type="GO" id="GO:0046872">
    <property type="term" value="F:metal ion binding"/>
    <property type="evidence" value="ECO:0007669"/>
    <property type="project" value="UniProtKB-KW"/>
</dbReference>
<dbReference type="Pfam" id="PF17820">
    <property type="entry name" value="PDZ_6"/>
    <property type="match status" value="1"/>
</dbReference>
<keyword evidence="5" id="KW-0997">Cell inner membrane</keyword>
<dbReference type="SMART" id="SM00228">
    <property type="entry name" value="PDZ"/>
    <property type="match status" value="2"/>
</dbReference>
<dbReference type="PANTHER" id="PTHR42837">
    <property type="entry name" value="REGULATOR OF SIGMA-E PROTEASE RSEP"/>
    <property type="match status" value="1"/>
</dbReference>
<evidence type="ECO:0000256" key="7">
    <source>
        <dbReference type="ARBA" id="ARBA00022692"/>
    </source>
</evidence>
<keyword evidence="10 15" id="KW-0378">Hydrolase</keyword>
<evidence type="ECO:0000256" key="9">
    <source>
        <dbReference type="ARBA" id="ARBA00022737"/>
    </source>
</evidence>
<proteinExistence type="inferred from homology"/>
<evidence type="ECO:0000256" key="8">
    <source>
        <dbReference type="ARBA" id="ARBA00022723"/>
    </source>
</evidence>
<feature type="transmembrane region" description="Helical" evidence="15">
    <location>
        <begin position="427"/>
        <end position="445"/>
    </location>
</feature>
<reference evidence="17 19" key="1">
    <citation type="submission" date="2015-03" db="EMBL/GenBank/DDBJ databases">
        <authorList>
            <person name="Murphy D."/>
        </authorList>
    </citation>
    <scope>NUCLEOTIDE SEQUENCE [LARGE SCALE GENOMIC DNA]</scope>
    <source>
        <strain evidence="17 19">FCF326</strain>
    </source>
</reference>
<dbReference type="GO" id="GO:0006508">
    <property type="term" value="P:proteolysis"/>
    <property type="evidence" value="ECO:0007669"/>
    <property type="project" value="UniProtKB-KW"/>
</dbReference>
<protein>
    <recommendedName>
        <fullName evidence="15">Zinc metalloprotease</fullName>
        <ecNumber evidence="15">3.4.24.-</ecNumber>
    </recommendedName>
</protein>
<keyword evidence="13 15" id="KW-0482">Metalloprotease</keyword>
<keyword evidence="14 15" id="KW-0472">Membrane</keyword>
<reference evidence="18 20" key="2">
    <citation type="submission" date="2017-05" db="EMBL/GenBank/DDBJ databases">
        <title>Whole genome sequencing of Yersinia kristensenii.</title>
        <authorList>
            <person name="Campioni F."/>
        </authorList>
    </citation>
    <scope>NUCLEOTIDE SEQUENCE [LARGE SCALE GENOMIC DNA]</scope>
    <source>
        <strain evidence="18 20">CFSAN060538</strain>
    </source>
</reference>
<evidence type="ECO:0000256" key="14">
    <source>
        <dbReference type="ARBA" id="ARBA00023136"/>
    </source>
</evidence>
<dbReference type="InterPro" id="IPR004387">
    <property type="entry name" value="Pept_M50_Zn"/>
</dbReference>
<dbReference type="Gene3D" id="2.30.42.10">
    <property type="match status" value="2"/>
</dbReference>
<name>A0A0T9LFM1_YERKR</name>
<dbReference type="InterPro" id="IPR041489">
    <property type="entry name" value="PDZ_6"/>
</dbReference>
<evidence type="ECO:0000313" key="20">
    <source>
        <dbReference type="Proteomes" id="UP000195840"/>
    </source>
</evidence>
<sequence length="451" mass="49204">MMSILWSLAAFIIALGILITVHEFGHFWVARRCGVRVERFSIGFGKALWRRTDRQGTEYVIALIPLGGYVKMLDERVEAVAPELRHQSFNNKTILQRAAIVSAGPIANFLFAIIAYWLVFIIGVPSVRPVVGDISPQSIAAQANISPGMELKSVDGIETPDWDSVRLALVGKIGDKQTQVGVAPFGSTNVEQKTLDLRQWQFEPDKQDPVVALGIIPRGPQIESVLAEVQPGSAAQKAGLQAGDRVVKVNGQLLDRWQSFVLQVRDNPGKALVLDIERGGTPLSLTLIPDTKSVGENRSEGFAGVVPKVIPLPDEYKTIRQYGPFTALYQAGDKTWQLMHLTVSMLGKLITGDVKLNNLSGPISIAQGAGVSAEYGLVYYLMFLALISVNLGIINLFPLPVLDGGHLLFLAIEKLKGGPVSERVQDFSYRIGSILLVLLMGLALFNDFSRL</sequence>
<evidence type="ECO:0000313" key="19">
    <source>
        <dbReference type="Proteomes" id="UP000045824"/>
    </source>
</evidence>
<evidence type="ECO:0000313" key="17">
    <source>
        <dbReference type="EMBL" id="CNE89952.1"/>
    </source>
</evidence>
<dbReference type="EMBL" id="NHOG01000026">
    <property type="protein sequence ID" value="OVZ78205.1"/>
    <property type="molecule type" value="Genomic_DNA"/>
</dbReference>
<dbReference type="InterPro" id="IPR001478">
    <property type="entry name" value="PDZ"/>
</dbReference>
<dbReference type="InterPro" id="IPR036034">
    <property type="entry name" value="PDZ_sf"/>
</dbReference>
<keyword evidence="12 15" id="KW-1133">Transmembrane helix</keyword>
<dbReference type="CDD" id="cd06163">
    <property type="entry name" value="S2P-M50_PDZ_RseP-like"/>
    <property type="match status" value="1"/>
</dbReference>
<dbReference type="GO" id="GO:0004222">
    <property type="term" value="F:metalloendopeptidase activity"/>
    <property type="evidence" value="ECO:0007669"/>
    <property type="project" value="InterPro"/>
</dbReference>
<dbReference type="PANTHER" id="PTHR42837:SF2">
    <property type="entry name" value="MEMBRANE METALLOPROTEASE ARASP2, CHLOROPLASTIC-RELATED"/>
    <property type="match status" value="1"/>
</dbReference>
<comment type="similarity">
    <text evidence="3 15">Belongs to the peptidase M50B family.</text>
</comment>
<keyword evidence="8 15" id="KW-0479">Metal-binding</keyword>
<accession>A0A0T9LFM1</accession>
<dbReference type="FunFam" id="2.30.42.10:FF:000095">
    <property type="entry name" value="Zinc metalloprotease"/>
    <property type="match status" value="1"/>
</dbReference>
<feature type="transmembrane region" description="Helical" evidence="15">
    <location>
        <begin position="98"/>
        <end position="119"/>
    </location>
</feature>